<dbReference type="AlphaFoldDB" id="A0A9X7J0G5"/>
<gene>
    <name evidence="4" type="ORF">MOST_30300</name>
</gene>
<feature type="domain" description="PBSX phage terminase small subunit-like N-terminal" evidence="3">
    <location>
        <begin position="1"/>
        <end position="65"/>
    </location>
</feature>
<feature type="region of interest" description="Disordered" evidence="2">
    <location>
        <begin position="53"/>
        <end position="89"/>
    </location>
</feature>
<accession>A0A9X7J0G5</accession>
<comment type="caution">
    <text evidence="4">The sequence shown here is derived from an EMBL/GenBank/DDBJ whole genome shotgun (WGS) entry which is preliminary data.</text>
</comment>
<dbReference type="EMBL" id="PVXL01000072">
    <property type="protein sequence ID" value="PRR69608.1"/>
    <property type="molecule type" value="Genomic_DNA"/>
</dbReference>
<dbReference type="Pfam" id="PF10668">
    <property type="entry name" value="Phage_terminase"/>
    <property type="match status" value="1"/>
</dbReference>
<dbReference type="RefSeq" id="WP_083476660.1">
    <property type="nucleotide sequence ID" value="NZ_PVXL01000072.1"/>
</dbReference>
<dbReference type="NCBIfam" id="NF040601">
    <property type="entry name" value="TerS_not_xtmA"/>
    <property type="match status" value="1"/>
</dbReference>
<organism evidence="4 5">
    <name type="scientific">Neomoorella stamsii</name>
    <dbReference type="NCBI Taxonomy" id="1266720"/>
    <lineage>
        <taxon>Bacteria</taxon>
        <taxon>Bacillati</taxon>
        <taxon>Bacillota</taxon>
        <taxon>Clostridia</taxon>
        <taxon>Neomoorellales</taxon>
        <taxon>Neomoorellaceae</taxon>
        <taxon>Neomoorella</taxon>
    </lineage>
</organism>
<keyword evidence="1" id="KW-0175">Coiled coil</keyword>
<evidence type="ECO:0000256" key="2">
    <source>
        <dbReference type="SAM" id="MobiDB-lite"/>
    </source>
</evidence>
<evidence type="ECO:0000313" key="5">
    <source>
        <dbReference type="Proteomes" id="UP000239430"/>
    </source>
</evidence>
<feature type="compositionally biased region" description="Basic and acidic residues" evidence="2">
    <location>
        <begin position="53"/>
        <end position="62"/>
    </location>
</feature>
<keyword evidence="5" id="KW-1185">Reference proteome</keyword>
<reference evidence="4 5" key="1">
    <citation type="submission" date="2018-03" db="EMBL/GenBank/DDBJ databases">
        <title>Genome sequence of Moorella stamsii DSM 26217.</title>
        <authorList>
            <person name="Poehlein A."/>
            <person name="Daniel R."/>
        </authorList>
    </citation>
    <scope>NUCLEOTIDE SEQUENCE [LARGE SCALE GENOMIC DNA]</scope>
    <source>
        <strain evidence="5">DSM 26217</strain>
    </source>
</reference>
<evidence type="ECO:0000259" key="3">
    <source>
        <dbReference type="Pfam" id="PF10668"/>
    </source>
</evidence>
<name>A0A9X7J0G5_9FIRM</name>
<dbReference type="InterPro" id="IPR018925">
    <property type="entry name" value="XtmA-like_N"/>
</dbReference>
<proteinExistence type="predicted"/>
<evidence type="ECO:0000256" key="1">
    <source>
        <dbReference type="SAM" id="Coils"/>
    </source>
</evidence>
<evidence type="ECO:0000313" key="4">
    <source>
        <dbReference type="EMBL" id="PRR69608.1"/>
    </source>
</evidence>
<feature type="coiled-coil region" evidence="1">
    <location>
        <begin position="178"/>
        <end position="241"/>
    </location>
</feature>
<dbReference type="Proteomes" id="UP000239430">
    <property type="component" value="Unassembled WGS sequence"/>
</dbReference>
<sequence>MARQRSPERELAFQLYKEHEGNISNREIARRLNIPEKTVGGWKCKDKWEEKLNGVLQKDKRSTPKGLRKPGAPKGNKNAAGHGAPKGNKNAERHGFFAKVFPQEVLPLALDIVEKGPLDILWENIIIQYTAIARAQKIMFVKDQNDLTKILKRVKDGDTFSEKEWELQHAWDKHASFLQAQARAMLALEKLMARYEELLQKGLGSEEHRLRLEKLKQDISIEKDKLELAKEKLALEKAKIEKPNDVDVSEYVEALNQAAGEVWENEVEEE</sequence>
<protein>
    <submittedName>
        <fullName evidence="4">Phage terminase small subunit</fullName>
    </submittedName>
</protein>